<feature type="region of interest" description="Disordered" evidence="7">
    <location>
        <begin position="191"/>
        <end position="212"/>
    </location>
</feature>
<dbReference type="InterPro" id="IPR031953">
    <property type="entry name" value="mRNA_decap_C"/>
</dbReference>
<keyword evidence="3" id="KW-0963">Cytoplasm</keyword>
<dbReference type="EC" id="3.6.1.62" evidence="5"/>
<feature type="region of interest" description="Disordered" evidence="7">
    <location>
        <begin position="456"/>
        <end position="483"/>
    </location>
</feature>
<dbReference type="GO" id="GO:0140933">
    <property type="term" value="F:5'-(N(7)-methylguanosine 5'-triphospho)-[mRNA] hydrolase activity"/>
    <property type="evidence" value="ECO:0007669"/>
    <property type="project" value="UniProtKB-EC"/>
</dbReference>
<evidence type="ECO:0000256" key="1">
    <source>
        <dbReference type="ARBA" id="ARBA00004496"/>
    </source>
</evidence>
<dbReference type="PANTHER" id="PTHR16290">
    <property type="entry name" value="TRANSCRIPTION FACTOR SMIF DECAPPING ENZYME DCP1"/>
    <property type="match status" value="1"/>
</dbReference>
<dbReference type="InterPro" id="IPR010334">
    <property type="entry name" value="Dcp1"/>
</dbReference>
<evidence type="ECO:0000259" key="8">
    <source>
        <dbReference type="Pfam" id="PF16741"/>
    </source>
</evidence>
<evidence type="ECO:0000256" key="7">
    <source>
        <dbReference type="SAM" id="MobiDB-lite"/>
    </source>
</evidence>
<dbReference type="InterPro" id="IPR011993">
    <property type="entry name" value="PH-like_dom_sf"/>
</dbReference>
<gene>
    <name evidence="10" type="primary">LOC106571976</name>
</gene>
<dbReference type="SUPFAM" id="SSF50729">
    <property type="entry name" value="PH domain-like"/>
    <property type="match status" value="1"/>
</dbReference>
<dbReference type="Proteomes" id="UP001652741">
    <property type="component" value="Chromosome ssa15"/>
</dbReference>
<proteinExistence type="inferred from homology"/>
<sequence>METAGKMSLAALQQQDPYINKLLDVTGQVALYTFNSKANEWEKTEIEGTLFVYARSASPHHGFTIMNRLSTENLVEPINKDLEFQLQDPFLLYRNANLGIYSIWFYDKKDCQRIAQLMVKIVKQEAMQTHRGSPERASIPGRTNGCAEPRPIDILELLSKAKDEYHRIQTGETEMYVTAEQGVNTETLKTAGGATERAPSAPPPEKISHSGQRQITVEELFGSSLPKETGLLPAMPTQSSTDPAALSPANLLQAQHYTPSIPFQPLLAPRLTAAPVGNNRHLASGLIPLMEARGGPSPGYTLHPSPVFPGGSPGELQHSMSPLLVAPPGAEARGPPPGPPLTYLGQDLLGSLKPSPSDLHKPVLAPNFLPSPLATPQSFREQIPNPAAICSIPTGPVQPQSKEMDVFAQSQKLSETMPAVPMKAGLVIPGAGASLTGAEHSVLLSPSAFQRSVAKPMELQRQAAPPSPPAAATEALEPPQSPCNRTQLQNTLIHLIKNDPAFLSAIHETYLQILSKDLSNVKL</sequence>
<dbReference type="GeneID" id="106571976"/>
<protein>
    <recommendedName>
        <fullName evidence="5">5'-(N(7)-methylguanosine 5'-triphospho)-[mRNA] hydrolase</fullName>
        <ecNumber evidence="5">3.6.1.62</ecNumber>
    </recommendedName>
</protein>
<name>A0A1S3MCY8_SALSA</name>
<dbReference type="GO" id="GO:0003729">
    <property type="term" value="F:mRNA binding"/>
    <property type="evidence" value="ECO:0007669"/>
    <property type="project" value="TreeGrafter"/>
</dbReference>
<evidence type="ECO:0000313" key="10">
    <source>
        <dbReference type="RefSeq" id="XP_014001073.2"/>
    </source>
</evidence>
<accession>A0A1S3MCY8</accession>
<comment type="catalytic activity">
    <reaction evidence="6">
        <text>a 5'-end (N(7)-methyl 5'-triphosphoguanosine)-ribonucleoside in mRNA + H2O = N(7)-methyl-GDP + a 5'-end phospho-ribonucleoside in mRNA + 2 H(+)</text>
        <dbReference type="Rhea" id="RHEA:67484"/>
        <dbReference type="Rhea" id="RHEA-COMP:15692"/>
        <dbReference type="Rhea" id="RHEA-COMP:17167"/>
        <dbReference type="ChEBI" id="CHEBI:15377"/>
        <dbReference type="ChEBI" id="CHEBI:15378"/>
        <dbReference type="ChEBI" id="CHEBI:63714"/>
        <dbReference type="ChEBI" id="CHEBI:138282"/>
        <dbReference type="ChEBI" id="CHEBI:156461"/>
        <dbReference type="EC" id="3.6.1.62"/>
    </reaction>
    <physiologicalReaction direction="left-to-right" evidence="6">
        <dbReference type="Rhea" id="RHEA:67485"/>
    </physiologicalReaction>
</comment>
<dbReference type="KEGG" id="sasa:106571976"/>
<organism evidence="9 10">
    <name type="scientific">Salmo salar</name>
    <name type="common">Atlantic salmon</name>
    <dbReference type="NCBI Taxonomy" id="8030"/>
    <lineage>
        <taxon>Eukaryota</taxon>
        <taxon>Metazoa</taxon>
        <taxon>Chordata</taxon>
        <taxon>Craniata</taxon>
        <taxon>Vertebrata</taxon>
        <taxon>Euteleostomi</taxon>
        <taxon>Actinopterygii</taxon>
        <taxon>Neopterygii</taxon>
        <taxon>Teleostei</taxon>
        <taxon>Protacanthopterygii</taxon>
        <taxon>Salmoniformes</taxon>
        <taxon>Salmonidae</taxon>
        <taxon>Salmoninae</taxon>
        <taxon>Salmo</taxon>
    </lineage>
</organism>
<dbReference type="GO" id="GO:0000184">
    <property type="term" value="P:nuclear-transcribed mRNA catabolic process, nonsense-mediated decay"/>
    <property type="evidence" value="ECO:0007669"/>
    <property type="project" value="UniProtKB-KW"/>
</dbReference>
<dbReference type="Pfam" id="PF16741">
    <property type="entry name" value="mRNA_decap_C"/>
    <property type="match status" value="1"/>
</dbReference>
<dbReference type="GO" id="GO:0005634">
    <property type="term" value="C:nucleus"/>
    <property type="evidence" value="ECO:0007669"/>
    <property type="project" value="UniProtKB-SubCell"/>
</dbReference>
<dbReference type="GO" id="GO:0008047">
    <property type="term" value="F:enzyme activator activity"/>
    <property type="evidence" value="ECO:0007669"/>
    <property type="project" value="InterPro"/>
</dbReference>
<comment type="similarity">
    <text evidence="2">Belongs to the DCP1 family.</text>
</comment>
<reference evidence="10" key="1">
    <citation type="submission" date="2025-08" db="UniProtKB">
        <authorList>
            <consortium name="RefSeq"/>
        </authorList>
    </citation>
    <scope>IDENTIFICATION</scope>
</reference>
<evidence type="ECO:0000256" key="4">
    <source>
        <dbReference type="ARBA" id="ARBA00023161"/>
    </source>
</evidence>
<dbReference type="RefSeq" id="XP_014001073.2">
    <property type="nucleotide sequence ID" value="XM_014145598.2"/>
</dbReference>
<dbReference type="Bgee" id="ENSSSAG00000042193">
    <property type="expression patterns" value="Expressed in ovary and 22 other cell types or tissues"/>
</dbReference>
<dbReference type="Gene3D" id="6.10.140.2030">
    <property type="match status" value="1"/>
</dbReference>
<dbReference type="PaxDb" id="8030-ENSSSAP00000035496"/>
<keyword evidence="9" id="KW-1185">Reference proteome</keyword>
<feature type="domain" description="mRNA-decapping enzyme C-terminal" evidence="8">
    <location>
        <begin position="480"/>
        <end position="522"/>
    </location>
</feature>
<dbReference type="STRING" id="8030.ENSSSAP00000035496"/>
<evidence type="ECO:0000256" key="5">
    <source>
        <dbReference type="ARBA" id="ARBA00026102"/>
    </source>
</evidence>
<evidence type="ECO:0000313" key="9">
    <source>
        <dbReference type="Proteomes" id="UP001652741"/>
    </source>
</evidence>
<evidence type="ECO:0000256" key="3">
    <source>
        <dbReference type="ARBA" id="ARBA00022490"/>
    </source>
</evidence>
<evidence type="ECO:0000256" key="2">
    <source>
        <dbReference type="ARBA" id="ARBA00008778"/>
    </source>
</evidence>
<dbReference type="Gene3D" id="2.30.29.30">
    <property type="entry name" value="Pleckstrin-homology domain (PH domain)/Phosphotyrosine-binding domain (PTB)"/>
    <property type="match status" value="1"/>
</dbReference>
<evidence type="ECO:0000256" key="6">
    <source>
        <dbReference type="ARBA" id="ARBA00047661"/>
    </source>
</evidence>
<keyword evidence="4" id="KW-0866">Nonsense-mediated mRNA decay</keyword>
<dbReference type="PANTHER" id="PTHR16290:SF4">
    <property type="entry name" value="MRNA-DECAPPING ENZYME 1A"/>
    <property type="match status" value="1"/>
</dbReference>
<dbReference type="GO" id="GO:0000290">
    <property type="term" value="P:deadenylation-dependent decapping of nuclear-transcribed mRNA"/>
    <property type="evidence" value="ECO:0007669"/>
    <property type="project" value="InterPro"/>
</dbReference>
<dbReference type="GO" id="GO:0031087">
    <property type="term" value="P:deadenylation-independent decapping of nuclear-transcribed mRNA"/>
    <property type="evidence" value="ECO:0007669"/>
    <property type="project" value="TreeGrafter"/>
</dbReference>
<dbReference type="GO" id="GO:0000932">
    <property type="term" value="C:P-body"/>
    <property type="evidence" value="ECO:0007669"/>
    <property type="project" value="TreeGrafter"/>
</dbReference>
<dbReference type="CDD" id="cd09804">
    <property type="entry name" value="Dcp1"/>
    <property type="match status" value="1"/>
</dbReference>
<dbReference type="Pfam" id="PF06058">
    <property type="entry name" value="DCP1"/>
    <property type="match status" value="1"/>
</dbReference>
<dbReference type="AlphaFoldDB" id="A0A1S3MCY8"/>
<comment type="subcellular location">
    <subcellularLocation>
        <location evidence="1">Cytoplasm</location>
    </subcellularLocation>
</comment>